<dbReference type="GO" id="GO:0016435">
    <property type="term" value="F:rRNA (guanine) methyltransferase activity"/>
    <property type="evidence" value="ECO:0007669"/>
    <property type="project" value="TreeGrafter"/>
</dbReference>
<sequence>MDPQNLGSILRTAYFLGTDGVLLCTRDSAPLSSTVAKASSGALELVTLYETTAPLKTLLACQAQGWQIIGTLLSNTSTPLSALPSLTRPTILVMGSEGEGLRSSLIPLCDTLVHLPQATAANATLVDSLNVSVATGIFLQQLLNSRTTDQ</sequence>
<dbReference type="InterPro" id="IPR001537">
    <property type="entry name" value="SpoU_MeTrfase"/>
</dbReference>
<dbReference type="Proteomes" id="UP001151582">
    <property type="component" value="Unassembled WGS sequence"/>
</dbReference>
<evidence type="ECO:0000256" key="5">
    <source>
        <dbReference type="ARBA" id="ARBA00022691"/>
    </source>
</evidence>
<feature type="domain" description="tRNA/rRNA methyltransferase SpoU type" evidence="6">
    <location>
        <begin position="2"/>
        <end position="139"/>
    </location>
</feature>
<dbReference type="InterPro" id="IPR047182">
    <property type="entry name" value="MRM1"/>
</dbReference>
<evidence type="ECO:0000313" key="7">
    <source>
        <dbReference type="EMBL" id="KAJ1972466.1"/>
    </source>
</evidence>
<reference evidence="7" key="1">
    <citation type="submission" date="2022-07" db="EMBL/GenBank/DDBJ databases">
        <title>Phylogenomic reconstructions and comparative analyses of Kickxellomycotina fungi.</title>
        <authorList>
            <person name="Reynolds N.K."/>
            <person name="Stajich J.E."/>
            <person name="Barry K."/>
            <person name="Grigoriev I.V."/>
            <person name="Crous P."/>
            <person name="Smith M.E."/>
        </authorList>
    </citation>
    <scope>NUCLEOTIDE SEQUENCE</scope>
    <source>
        <strain evidence="7">RSA 567</strain>
    </source>
</reference>
<dbReference type="CDD" id="cd18105">
    <property type="entry name" value="SpoU-like_MRM1"/>
    <property type="match status" value="1"/>
</dbReference>
<dbReference type="Pfam" id="PF00588">
    <property type="entry name" value="SpoU_methylase"/>
    <property type="match status" value="1"/>
</dbReference>
<dbReference type="OrthoDB" id="270651at2759"/>
<dbReference type="PANTHER" id="PTHR46103:SF1">
    <property type="entry name" value="RRNA METHYLTRANSFERASE 1, MITOCHONDRIAL"/>
    <property type="match status" value="1"/>
</dbReference>
<accession>A0A9W8EBA0</accession>
<dbReference type="SUPFAM" id="SSF75217">
    <property type="entry name" value="alpha/beta knot"/>
    <property type="match status" value="1"/>
</dbReference>
<dbReference type="InterPro" id="IPR047261">
    <property type="entry name" value="MRM1_MeTrfase_dom"/>
</dbReference>
<keyword evidence="3" id="KW-0489">Methyltransferase</keyword>
<keyword evidence="8" id="KW-1185">Reference proteome</keyword>
<evidence type="ECO:0000256" key="2">
    <source>
        <dbReference type="ARBA" id="ARBA00022552"/>
    </source>
</evidence>
<dbReference type="PANTHER" id="PTHR46103">
    <property type="entry name" value="RRNA METHYLTRANSFERASE 1, MITOCHONDRIAL"/>
    <property type="match status" value="1"/>
</dbReference>
<protein>
    <recommendedName>
        <fullName evidence="6">tRNA/rRNA methyltransferase SpoU type domain-containing protein</fullName>
    </recommendedName>
</protein>
<comment type="caution">
    <text evidence="7">The sequence shown here is derived from an EMBL/GenBank/DDBJ whole genome shotgun (WGS) entry which is preliminary data.</text>
</comment>
<evidence type="ECO:0000256" key="3">
    <source>
        <dbReference type="ARBA" id="ARBA00022603"/>
    </source>
</evidence>
<gene>
    <name evidence="7" type="ORF">H4R34_005401</name>
</gene>
<dbReference type="EMBL" id="JANBQB010001049">
    <property type="protein sequence ID" value="KAJ1972466.1"/>
    <property type="molecule type" value="Genomic_DNA"/>
</dbReference>
<keyword evidence="2" id="KW-0698">rRNA processing</keyword>
<name>A0A9W8EBA0_9FUNG</name>
<dbReference type="InterPro" id="IPR029028">
    <property type="entry name" value="Alpha/beta_knot_MTases"/>
</dbReference>
<evidence type="ECO:0000256" key="4">
    <source>
        <dbReference type="ARBA" id="ARBA00022679"/>
    </source>
</evidence>
<proteinExistence type="inferred from homology"/>
<dbReference type="Gene3D" id="3.40.1280.10">
    <property type="match status" value="1"/>
</dbReference>
<comment type="similarity">
    <text evidence="1">Belongs to the class IV-like SAM-binding methyltransferase superfamily. RNA methyltransferase TrmH family.</text>
</comment>
<organism evidence="7 8">
    <name type="scientific">Dimargaris verticillata</name>
    <dbReference type="NCBI Taxonomy" id="2761393"/>
    <lineage>
        <taxon>Eukaryota</taxon>
        <taxon>Fungi</taxon>
        <taxon>Fungi incertae sedis</taxon>
        <taxon>Zoopagomycota</taxon>
        <taxon>Kickxellomycotina</taxon>
        <taxon>Dimargaritomycetes</taxon>
        <taxon>Dimargaritales</taxon>
        <taxon>Dimargaritaceae</taxon>
        <taxon>Dimargaris</taxon>
    </lineage>
</organism>
<evidence type="ECO:0000259" key="6">
    <source>
        <dbReference type="Pfam" id="PF00588"/>
    </source>
</evidence>
<dbReference type="AlphaFoldDB" id="A0A9W8EBA0"/>
<keyword evidence="4" id="KW-0808">Transferase</keyword>
<keyword evidence="5" id="KW-0949">S-adenosyl-L-methionine</keyword>
<evidence type="ECO:0000256" key="1">
    <source>
        <dbReference type="ARBA" id="ARBA00007228"/>
    </source>
</evidence>
<evidence type="ECO:0000313" key="8">
    <source>
        <dbReference type="Proteomes" id="UP001151582"/>
    </source>
</evidence>
<dbReference type="InterPro" id="IPR029026">
    <property type="entry name" value="tRNA_m1G_MTases_N"/>
</dbReference>
<dbReference type="GO" id="GO:0003723">
    <property type="term" value="F:RNA binding"/>
    <property type="evidence" value="ECO:0007669"/>
    <property type="project" value="InterPro"/>
</dbReference>